<dbReference type="GO" id="GO:0004197">
    <property type="term" value="F:cysteine-type endopeptidase activity"/>
    <property type="evidence" value="ECO:0007669"/>
    <property type="project" value="InterPro"/>
</dbReference>
<dbReference type="InterPro" id="IPR029030">
    <property type="entry name" value="Caspase-like_dom_sf"/>
</dbReference>
<evidence type="ECO:0000256" key="7">
    <source>
        <dbReference type="RuleBase" id="RU003971"/>
    </source>
</evidence>
<dbReference type="InterPro" id="IPR015917">
    <property type="entry name" value="Pept_C14A"/>
</dbReference>
<evidence type="ECO:0000256" key="2">
    <source>
        <dbReference type="ARBA" id="ARBA00022670"/>
    </source>
</evidence>
<dbReference type="VEuPathDB" id="VectorBase:ADIR001921"/>
<dbReference type="GO" id="GO:0005737">
    <property type="term" value="C:cytoplasm"/>
    <property type="evidence" value="ECO:0007669"/>
    <property type="project" value="TreeGrafter"/>
</dbReference>
<dbReference type="InterPro" id="IPR002138">
    <property type="entry name" value="Pept_C14_p10"/>
</dbReference>
<dbReference type="FunFam" id="3.40.50.1460:FF:000001">
    <property type="entry name" value="Caspase-3 preproprotein"/>
    <property type="match status" value="1"/>
</dbReference>
<feature type="domain" description="Caspase family p10" evidence="8">
    <location>
        <begin position="161"/>
        <end position="256"/>
    </location>
</feature>
<organism evidence="10 11">
    <name type="scientific">Anopheles dirus</name>
    <dbReference type="NCBI Taxonomy" id="7168"/>
    <lineage>
        <taxon>Eukaryota</taxon>
        <taxon>Metazoa</taxon>
        <taxon>Ecdysozoa</taxon>
        <taxon>Arthropoda</taxon>
        <taxon>Hexapoda</taxon>
        <taxon>Insecta</taxon>
        <taxon>Pterygota</taxon>
        <taxon>Neoptera</taxon>
        <taxon>Endopterygota</taxon>
        <taxon>Diptera</taxon>
        <taxon>Nematocera</taxon>
        <taxon>Culicoidea</taxon>
        <taxon>Culicidae</taxon>
        <taxon>Anophelinae</taxon>
        <taxon>Anopheles</taxon>
    </lineage>
</organism>
<reference evidence="11" key="1">
    <citation type="submission" date="2013-03" db="EMBL/GenBank/DDBJ databases">
        <title>The Genome Sequence of Anopheles dirus WRAIR2.</title>
        <authorList>
            <consortium name="The Broad Institute Genomics Platform"/>
            <person name="Neafsey D.E."/>
            <person name="Walton C."/>
            <person name="Walker B."/>
            <person name="Young S.K."/>
            <person name="Zeng Q."/>
            <person name="Gargeya S."/>
            <person name="Fitzgerald M."/>
            <person name="Haas B."/>
            <person name="Abouelleil A."/>
            <person name="Allen A.W."/>
            <person name="Alvarado L."/>
            <person name="Arachchi H.M."/>
            <person name="Berlin A.M."/>
            <person name="Chapman S.B."/>
            <person name="Gainer-Dewar J."/>
            <person name="Goldberg J."/>
            <person name="Griggs A."/>
            <person name="Gujja S."/>
            <person name="Hansen M."/>
            <person name="Howarth C."/>
            <person name="Imamovic A."/>
            <person name="Ireland A."/>
            <person name="Larimer J."/>
            <person name="McCowan C."/>
            <person name="Murphy C."/>
            <person name="Pearson M."/>
            <person name="Poon T.W."/>
            <person name="Priest M."/>
            <person name="Roberts A."/>
            <person name="Saif S."/>
            <person name="Shea T."/>
            <person name="Sisk P."/>
            <person name="Sykes S."/>
            <person name="Wortman J."/>
            <person name="Nusbaum C."/>
            <person name="Birren B."/>
        </authorList>
    </citation>
    <scope>NUCLEOTIDE SEQUENCE [LARGE SCALE GENOMIC DNA]</scope>
    <source>
        <strain evidence="11">WRAIR2</strain>
    </source>
</reference>
<keyword evidence="2" id="KW-0645">Protease</keyword>
<reference evidence="10" key="2">
    <citation type="submission" date="2020-05" db="UniProtKB">
        <authorList>
            <consortium name="EnsemblMetazoa"/>
        </authorList>
    </citation>
    <scope>IDENTIFICATION</scope>
    <source>
        <strain evidence="10">WRAIR2</strain>
    </source>
</reference>
<dbReference type="CDD" id="cd00032">
    <property type="entry name" value="CASc"/>
    <property type="match status" value="1"/>
</dbReference>
<protein>
    <submittedName>
        <fullName evidence="10">Uncharacterized protein</fullName>
    </submittedName>
</protein>
<evidence type="ECO:0000256" key="3">
    <source>
        <dbReference type="ARBA" id="ARBA00022703"/>
    </source>
</evidence>
<dbReference type="InterPro" id="IPR002398">
    <property type="entry name" value="Pept_C14"/>
</dbReference>
<dbReference type="InterPro" id="IPR011600">
    <property type="entry name" value="Pept_C14_caspase"/>
</dbReference>
<dbReference type="PRINTS" id="PR00376">
    <property type="entry name" value="IL1BCENZYME"/>
</dbReference>
<evidence type="ECO:0000256" key="6">
    <source>
        <dbReference type="ARBA" id="ARBA00023145"/>
    </source>
</evidence>
<dbReference type="EnsemblMetazoa" id="ADIR001921-RA">
    <property type="protein sequence ID" value="ADIR001921-PA"/>
    <property type="gene ID" value="ADIR001921"/>
</dbReference>
<dbReference type="PROSITE" id="PS01122">
    <property type="entry name" value="CASPASE_CYS"/>
    <property type="match status" value="1"/>
</dbReference>
<dbReference type="GO" id="GO:1990525">
    <property type="term" value="F:BIR domain binding"/>
    <property type="evidence" value="ECO:0007669"/>
    <property type="project" value="UniProtKB-ARBA"/>
</dbReference>
<keyword evidence="6" id="KW-0865">Zymogen</keyword>
<keyword evidence="11" id="KW-1185">Reference proteome</keyword>
<dbReference type="GO" id="GO:0016322">
    <property type="term" value="P:neuron remodeling"/>
    <property type="evidence" value="ECO:0007669"/>
    <property type="project" value="UniProtKB-ARBA"/>
</dbReference>
<comment type="similarity">
    <text evidence="1 7">Belongs to the peptidase C14A family.</text>
</comment>
<dbReference type="AlphaFoldDB" id="A0A182N2R0"/>
<dbReference type="InterPro" id="IPR033139">
    <property type="entry name" value="Caspase_cys_AS"/>
</dbReference>
<dbReference type="SUPFAM" id="SSF52129">
    <property type="entry name" value="Caspase-like"/>
    <property type="match status" value="1"/>
</dbReference>
<evidence type="ECO:0000259" key="8">
    <source>
        <dbReference type="PROSITE" id="PS50207"/>
    </source>
</evidence>
<keyword evidence="5" id="KW-0788">Thiol protease</keyword>
<dbReference type="GO" id="GO:0045751">
    <property type="term" value="P:negative regulation of Toll signaling pathway"/>
    <property type="evidence" value="ECO:0007669"/>
    <property type="project" value="UniProtKB-ARBA"/>
</dbReference>
<feature type="domain" description="Caspase family p20" evidence="9">
    <location>
        <begin position="16"/>
        <end position="137"/>
    </location>
</feature>
<dbReference type="PROSITE" id="PS50207">
    <property type="entry name" value="CASPASE_P10"/>
    <property type="match status" value="1"/>
</dbReference>
<dbReference type="PANTHER" id="PTHR10454">
    <property type="entry name" value="CASPASE"/>
    <property type="match status" value="1"/>
</dbReference>
<proteinExistence type="inferred from homology"/>
<dbReference type="SMART" id="SM00115">
    <property type="entry name" value="CASc"/>
    <property type="match status" value="1"/>
</dbReference>
<evidence type="ECO:0000313" key="10">
    <source>
        <dbReference type="EnsemblMetazoa" id="ADIR001921-PA"/>
    </source>
</evidence>
<dbReference type="PROSITE" id="PS01121">
    <property type="entry name" value="CASPASE_HIS"/>
    <property type="match status" value="1"/>
</dbReference>
<name>A0A182N2R0_9DIPT</name>
<keyword evidence="3" id="KW-0053">Apoptosis</keyword>
<accession>A0A182N2R0</accession>
<dbReference type="PROSITE" id="PS50208">
    <property type="entry name" value="CASPASE_P20"/>
    <property type="match status" value="1"/>
</dbReference>
<dbReference type="Gene3D" id="3.40.50.1460">
    <property type="match status" value="1"/>
</dbReference>
<dbReference type="STRING" id="7168.A0A182N2R0"/>
<evidence type="ECO:0000256" key="5">
    <source>
        <dbReference type="ARBA" id="ARBA00022807"/>
    </source>
</evidence>
<dbReference type="GO" id="GO:0006508">
    <property type="term" value="P:proteolysis"/>
    <property type="evidence" value="ECO:0007669"/>
    <property type="project" value="UniProtKB-KW"/>
</dbReference>
<sequence>MEPSENEENYNTGHARRGVAVIINQVHFNGKPKRDGSEKDRDSIGSVLHKLGFDVRVFDDPKRKEVFAALRAVADEDHTQNDCLVVVVMTHGKEKTLYAADNAYEVDKLWEPFVGSACPTLVGKPKLFFIQACRGEKFDQGVKRAKVLSDTVDASSSSEPLHYVIPTMADLLVMYSTYDGHYSWRNPINGSWFIQALSSELESNAHRKELLQMLTTVSRVVAFQYQSNVPNNAKQDAKKQMPCFVSSLTKALYFPAKAYK</sequence>
<evidence type="ECO:0000256" key="1">
    <source>
        <dbReference type="ARBA" id="ARBA00010134"/>
    </source>
</evidence>
<dbReference type="GO" id="GO:0043525">
    <property type="term" value="P:positive regulation of neuron apoptotic process"/>
    <property type="evidence" value="ECO:0007669"/>
    <property type="project" value="TreeGrafter"/>
</dbReference>
<dbReference type="InterPro" id="IPR016129">
    <property type="entry name" value="Caspase_his_AS"/>
</dbReference>
<dbReference type="InterPro" id="IPR001309">
    <property type="entry name" value="Pept_C14_p20"/>
</dbReference>
<keyword evidence="4" id="KW-0378">Hydrolase</keyword>
<evidence type="ECO:0000313" key="11">
    <source>
        <dbReference type="Proteomes" id="UP000075884"/>
    </source>
</evidence>
<dbReference type="GO" id="GO:0045476">
    <property type="term" value="P:nurse cell apoptotic process"/>
    <property type="evidence" value="ECO:0007669"/>
    <property type="project" value="UniProtKB-ARBA"/>
</dbReference>
<dbReference type="PANTHER" id="PTHR10454:SF232">
    <property type="entry name" value="AT03047P-RELATED"/>
    <property type="match status" value="1"/>
</dbReference>
<dbReference type="Pfam" id="PF00656">
    <property type="entry name" value="Peptidase_C14"/>
    <property type="match status" value="1"/>
</dbReference>
<evidence type="ECO:0000259" key="9">
    <source>
        <dbReference type="PROSITE" id="PS50208"/>
    </source>
</evidence>
<dbReference type="Proteomes" id="UP000075884">
    <property type="component" value="Unassembled WGS sequence"/>
</dbReference>
<evidence type="ECO:0000256" key="4">
    <source>
        <dbReference type="ARBA" id="ARBA00022801"/>
    </source>
</evidence>